<name>A0A9Q1IEN3_SYNKA</name>
<accession>A0A9Q1IEN3</accession>
<protein>
    <submittedName>
        <fullName evidence="2">Uncharacterized protein</fullName>
    </submittedName>
</protein>
<sequence>MSIKVPPPRPPWRLVQLMRCVHAACGPDPILAAAAATVKARPGRESERERERERERGRAGGRFGWHGELMEFVCRQPRINYATCRATCPMQVRSHEADPAVRSQSLVGIEYAGSAALRSHTRVYVQEEDAGRKPKGLRANPCSHATQNTDARGPSATHGRAQTRLRPPEAKDILSGAEKNARPLVTLRFRDASNASGAVARAHGEEKPLAFCQSTKFLLSSRGGG</sequence>
<feature type="region of interest" description="Disordered" evidence="1">
    <location>
        <begin position="38"/>
        <end position="59"/>
    </location>
</feature>
<dbReference type="AlphaFoldDB" id="A0A9Q1IEN3"/>
<evidence type="ECO:0000313" key="3">
    <source>
        <dbReference type="Proteomes" id="UP001152622"/>
    </source>
</evidence>
<evidence type="ECO:0000256" key="1">
    <source>
        <dbReference type="SAM" id="MobiDB-lite"/>
    </source>
</evidence>
<keyword evidence="3" id="KW-1185">Reference proteome</keyword>
<organism evidence="2 3">
    <name type="scientific">Synaphobranchus kaupii</name>
    <name type="common">Kaup's arrowtooth eel</name>
    <dbReference type="NCBI Taxonomy" id="118154"/>
    <lineage>
        <taxon>Eukaryota</taxon>
        <taxon>Metazoa</taxon>
        <taxon>Chordata</taxon>
        <taxon>Craniata</taxon>
        <taxon>Vertebrata</taxon>
        <taxon>Euteleostomi</taxon>
        <taxon>Actinopterygii</taxon>
        <taxon>Neopterygii</taxon>
        <taxon>Teleostei</taxon>
        <taxon>Anguilliformes</taxon>
        <taxon>Synaphobranchidae</taxon>
        <taxon>Synaphobranchus</taxon>
    </lineage>
</organism>
<reference evidence="2" key="1">
    <citation type="journal article" date="2023" name="Science">
        <title>Genome structures resolve the early diversification of teleost fishes.</title>
        <authorList>
            <person name="Parey E."/>
            <person name="Louis A."/>
            <person name="Montfort J."/>
            <person name="Bouchez O."/>
            <person name="Roques C."/>
            <person name="Iampietro C."/>
            <person name="Lluch J."/>
            <person name="Castinel A."/>
            <person name="Donnadieu C."/>
            <person name="Desvignes T."/>
            <person name="Floi Bucao C."/>
            <person name="Jouanno E."/>
            <person name="Wen M."/>
            <person name="Mejri S."/>
            <person name="Dirks R."/>
            <person name="Jansen H."/>
            <person name="Henkel C."/>
            <person name="Chen W.J."/>
            <person name="Zahm M."/>
            <person name="Cabau C."/>
            <person name="Klopp C."/>
            <person name="Thompson A.W."/>
            <person name="Robinson-Rechavi M."/>
            <person name="Braasch I."/>
            <person name="Lecointre G."/>
            <person name="Bobe J."/>
            <person name="Postlethwait J.H."/>
            <person name="Berthelot C."/>
            <person name="Roest Crollius H."/>
            <person name="Guiguen Y."/>
        </authorList>
    </citation>
    <scope>NUCLEOTIDE SEQUENCE</scope>
    <source>
        <strain evidence="2">WJC10195</strain>
    </source>
</reference>
<gene>
    <name evidence="2" type="ORF">SKAU_G00367360</name>
</gene>
<dbReference type="EMBL" id="JAINUF010000018">
    <property type="protein sequence ID" value="KAJ8337770.1"/>
    <property type="molecule type" value="Genomic_DNA"/>
</dbReference>
<feature type="region of interest" description="Disordered" evidence="1">
    <location>
        <begin position="128"/>
        <end position="163"/>
    </location>
</feature>
<feature type="compositionally biased region" description="Basic and acidic residues" evidence="1">
    <location>
        <begin position="42"/>
        <end position="58"/>
    </location>
</feature>
<comment type="caution">
    <text evidence="2">The sequence shown here is derived from an EMBL/GenBank/DDBJ whole genome shotgun (WGS) entry which is preliminary data.</text>
</comment>
<evidence type="ECO:0000313" key="2">
    <source>
        <dbReference type="EMBL" id="KAJ8337770.1"/>
    </source>
</evidence>
<dbReference type="Proteomes" id="UP001152622">
    <property type="component" value="Chromosome 18"/>
</dbReference>
<proteinExistence type="predicted"/>